<keyword evidence="11" id="KW-1185">Reference proteome</keyword>
<reference evidence="10" key="2">
    <citation type="submission" date="2023-01" db="EMBL/GenBank/DDBJ databases">
        <authorList>
            <person name="Petersen C."/>
        </authorList>
    </citation>
    <scope>NUCLEOTIDE SEQUENCE</scope>
    <source>
        <strain evidence="10">IBT 17514</strain>
    </source>
</reference>
<dbReference type="SUPFAM" id="SSF52425">
    <property type="entry name" value="Cryptochrome/photolyase, N-terminal domain"/>
    <property type="match status" value="1"/>
</dbReference>
<sequence length="589" mass="68045">MVSKRKAPKQESSEPEADHDAGAAQHPRKKERLDLNAPHPNAQQTEDFGIVLREFYPPEMSNERCQAYNDGTIERPIQTLEKACHETTDQVRDLSAGQAVVHWFKSDLRLNDNRALHMAYEIAKENHVPLICLYILSPEDLTAHIASPARVDLTLRTLQLLQRDLAELDIPLYMETQEKRKDIPGRIVELLQQWGANHLCANIEYEVDELRRDAKLVRLCAEKNIDFAPSHDTCVIPPGALSTQQGKQYAVYTPWYRSWLAFLKGNPDYLELSEKPGRNPGDARQKLSELFDCQLPATPENKKLTEQEKKRYEELYPAGEHEALRRLEKFLEKKAREYNDKRSIVAGEHTSVLSPYFASGALSARTAVVTAKRSNKNHLDRFDDGYITWISEVAWRDFYKHVLAHWPFICMNKCFKPESTNIEWEYDPDQFQAWCEGKTGFPIVDAAMRQLRHCAWMHNRTRMVVSSFLSKDLLIDWRRGEQYFMENLIDGDFASNHGGWGFGSSTGVDPQPYFRIFNPLRQSERFDPDGEYIRKWVPELRDVQGKAIHEPYERGAGPIAEKNGYPRPMVDHSACRERALAKYKKALQK</sequence>
<dbReference type="InterPro" id="IPR036155">
    <property type="entry name" value="Crypto/Photolyase_N_sf"/>
</dbReference>
<proteinExistence type="inferred from homology"/>
<dbReference type="GO" id="GO:0005634">
    <property type="term" value="C:nucleus"/>
    <property type="evidence" value="ECO:0007669"/>
    <property type="project" value="TreeGrafter"/>
</dbReference>
<feature type="site" description="Electron transfer via tryptophanyl radical" evidence="7">
    <location>
        <position position="477"/>
    </location>
</feature>
<evidence type="ECO:0000256" key="6">
    <source>
        <dbReference type="PIRSR" id="PIRSR602081-1"/>
    </source>
</evidence>
<dbReference type="FunFam" id="1.10.579.10:FF:000003">
    <property type="entry name" value="Deoxyribodipyrimidine photo-lyase"/>
    <property type="match status" value="1"/>
</dbReference>
<name>A0AAD6HPX8_9EURO</name>
<accession>A0AAD6HPX8</accession>
<comment type="cofactor">
    <cofactor evidence="6">
        <name>FAD</name>
        <dbReference type="ChEBI" id="CHEBI:57692"/>
    </cofactor>
    <text evidence="6">Binds 1 FAD per subunit.</text>
</comment>
<dbReference type="GO" id="GO:0032922">
    <property type="term" value="P:circadian regulation of gene expression"/>
    <property type="evidence" value="ECO:0007669"/>
    <property type="project" value="TreeGrafter"/>
</dbReference>
<evidence type="ECO:0000259" key="9">
    <source>
        <dbReference type="PROSITE" id="PS51645"/>
    </source>
</evidence>
<dbReference type="Gene3D" id="3.40.50.620">
    <property type="entry name" value="HUPs"/>
    <property type="match status" value="1"/>
</dbReference>
<dbReference type="Gene3D" id="1.10.579.10">
    <property type="entry name" value="DNA Cyclobutane Dipyrimidine Photolyase, subunit A, domain 3"/>
    <property type="match status" value="1"/>
</dbReference>
<feature type="binding site" evidence="6">
    <location>
        <position position="338"/>
    </location>
    <ligand>
        <name>FAD</name>
        <dbReference type="ChEBI" id="CHEBI:57692"/>
    </ligand>
</feature>
<dbReference type="PROSITE" id="PS00394">
    <property type="entry name" value="DNA_PHOTOLYASES_1_1"/>
    <property type="match status" value="1"/>
</dbReference>
<dbReference type="GO" id="GO:0006950">
    <property type="term" value="P:response to stress"/>
    <property type="evidence" value="ECO:0007669"/>
    <property type="project" value="UniProtKB-ARBA"/>
</dbReference>
<dbReference type="InterPro" id="IPR002081">
    <property type="entry name" value="Cryptochrome/DNA_photolyase_1"/>
</dbReference>
<keyword evidence="3 6" id="KW-0285">Flavoprotein</keyword>
<feature type="region of interest" description="Disordered" evidence="8">
    <location>
        <begin position="1"/>
        <end position="46"/>
    </location>
</feature>
<feature type="domain" description="Photolyase/cryptochrome alpha/beta" evidence="9">
    <location>
        <begin position="98"/>
        <end position="235"/>
    </location>
</feature>
<dbReference type="AlphaFoldDB" id="A0AAD6HPX8"/>
<evidence type="ECO:0000313" key="11">
    <source>
        <dbReference type="Proteomes" id="UP001215712"/>
    </source>
</evidence>
<dbReference type="GO" id="GO:0005737">
    <property type="term" value="C:cytoplasm"/>
    <property type="evidence" value="ECO:0007669"/>
    <property type="project" value="TreeGrafter"/>
</dbReference>
<dbReference type="InterPro" id="IPR005101">
    <property type="entry name" value="Cryptochr/Photolyase_FAD-bd"/>
</dbReference>
<evidence type="ECO:0000256" key="7">
    <source>
        <dbReference type="PIRSR" id="PIRSR602081-2"/>
    </source>
</evidence>
<evidence type="ECO:0000256" key="3">
    <source>
        <dbReference type="ARBA" id="ARBA00022630"/>
    </source>
</evidence>
<dbReference type="Proteomes" id="UP001215712">
    <property type="component" value="Unassembled WGS sequence"/>
</dbReference>
<dbReference type="PANTHER" id="PTHR11455">
    <property type="entry name" value="CRYPTOCHROME"/>
    <property type="match status" value="1"/>
</dbReference>
<keyword evidence="5" id="KW-0157">Chromophore</keyword>
<feature type="compositionally biased region" description="Basic and acidic residues" evidence="8">
    <location>
        <begin position="8"/>
        <end position="21"/>
    </location>
</feature>
<feature type="binding site" evidence="6">
    <location>
        <begin position="350"/>
        <end position="354"/>
    </location>
    <ligand>
        <name>FAD</name>
        <dbReference type="ChEBI" id="CHEBI:57692"/>
    </ligand>
</feature>
<evidence type="ECO:0000256" key="2">
    <source>
        <dbReference type="ARBA" id="ARBA00005862"/>
    </source>
</evidence>
<dbReference type="Pfam" id="PF03441">
    <property type="entry name" value="FAD_binding_7"/>
    <property type="match status" value="1"/>
</dbReference>
<comment type="caution">
    <text evidence="10">The sequence shown here is derived from an EMBL/GenBank/DDBJ whole genome shotgun (WGS) entry which is preliminary data.</text>
</comment>
<evidence type="ECO:0000256" key="4">
    <source>
        <dbReference type="ARBA" id="ARBA00022827"/>
    </source>
</evidence>
<dbReference type="PROSITE" id="PS00691">
    <property type="entry name" value="DNA_PHOTOLYASES_1_2"/>
    <property type="match status" value="1"/>
</dbReference>
<dbReference type="PRINTS" id="PR00147">
    <property type="entry name" value="DNAPHOTLYASE"/>
</dbReference>
<dbReference type="GO" id="GO:0043153">
    <property type="term" value="P:entrainment of circadian clock by photoperiod"/>
    <property type="evidence" value="ECO:0007669"/>
    <property type="project" value="TreeGrafter"/>
</dbReference>
<evidence type="ECO:0000256" key="5">
    <source>
        <dbReference type="ARBA" id="ARBA00022991"/>
    </source>
</evidence>
<dbReference type="EMBL" id="JAQJAN010000004">
    <property type="protein sequence ID" value="KAJ5731910.1"/>
    <property type="molecule type" value="Genomic_DNA"/>
</dbReference>
<feature type="binding site" evidence="6">
    <location>
        <begin position="490"/>
        <end position="492"/>
    </location>
    <ligand>
        <name>FAD</name>
        <dbReference type="ChEBI" id="CHEBI:57692"/>
    </ligand>
</feature>
<evidence type="ECO:0000256" key="1">
    <source>
        <dbReference type="ARBA" id="ARBA00001932"/>
    </source>
</evidence>
<feature type="binding site" evidence="6">
    <location>
        <begin position="392"/>
        <end position="399"/>
    </location>
    <ligand>
        <name>FAD</name>
        <dbReference type="ChEBI" id="CHEBI:57692"/>
    </ligand>
</feature>
<dbReference type="GO" id="GO:0071949">
    <property type="term" value="F:FAD binding"/>
    <property type="evidence" value="ECO:0007669"/>
    <property type="project" value="TreeGrafter"/>
</dbReference>
<dbReference type="PANTHER" id="PTHR11455:SF18">
    <property type="entry name" value="SI:CH1073-390K14.1"/>
    <property type="match status" value="1"/>
</dbReference>
<gene>
    <name evidence="10" type="ORF">N7493_003391</name>
</gene>
<comment type="cofactor">
    <cofactor evidence="1">
        <name>(6R)-5,10-methylene-5,6,7,8-tetrahydrofolate</name>
        <dbReference type="ChEBI" id="CHEBI:15636"/>
    </cofactor>
</comment>
<comment type="similarity">
    <text evidence="2">Belongs to the DNA photolyase class-1 family.</text>
</comment>
<protein>
    <submittedName>
        <fullName evidence="10">Cryptochrome/DNA photolyase class 1</fullName>
    </submittedName>
</protein>
<reference evidence="10" key="1">
    <citation type="journal article" date="2023" name="IMA Fungus">
        <title>Comparative genomic study of the Penicillium genus elucidates a diverse pangenome and 15 lateral gene transfer events.</title>
        <authorList>
            <person name="Petersen C."/>
            <person name="Sorensen T."/>
            <person name="Nielsen M.R."/>
            <person name="Sondergaard T.E."/>
            <person name="Sorensen J.L."/>
            <person name="Fitzpatrick D.A."/>
            <person name="Frisvad J.C."/>
            <person name="Nielsen K.L."/>
        </authorList>
    </citation>
    <scope>NUCLEOTIDE SEQUENCE</scope>
    <source>
        <strain evidence="10">IBT 17514</strain>
    </source>
</reference>
<dbReference type="GO" id="GO:0003904">
    <property type="term" value="F:deoxyribodipyrimidine photo-lyase activity"/>
    <property type="evidence" value="ECO:0007669"/>
    <property type="project" value="TreeGrafter"/>
</dbReference>
<dbReference type="PROSITE" id="PS51645">
    <property type="entry name" value="PHR_CRY_ALPHA_BETA"/>
    <property type="match status" value="1"/>
</dbReference>
<feature type="binding site" evidence="6">
    <location>
        <position position="389"/>
    </location>
    <ligand>
        <name>FAD</name>
        <dbReference type="ChEBI" id="CHEBI:57692"/>
    </ligand>
</feature>
<evidence type="ECO:0000256" key="8">
    <source>
        <dbReference type="SAM" id="MobiDB-lite"/>
    </source>
</evidence>
<evidence type="ECO:0000313" key="10">
    <source>
        <dbReference type="EMBL" id="KAJ5731910.1"/>
    </source>
</evidence>
<keyword evidence="4 6" id="KW-0274">FAD</keyword>
<dbReference type="InterPro" id="IPR036134">
    <property type="entry name" value="Crypto/Photolyase_FAD-like_sf"/>
</dbReference>
<dbReference type="Pfam" id="PF00875">
    <property type="entry name" value="DNA_photolyase"/>
    <property type="match status" value="1"/>
</dbReference>
<dbReference type="InterPro" id="IPR018394">
    <property type="entry name" value="DNA_photolyase_1_CS_C"/>
</dbReference>
<feature type="site" description="Electron transfer via tryptophanyl radical" evidence="7">
    <location>
        <position position="500"/>
    </location>
</feature>
<dbReference type="InterPro" id="IPR014729">
    <property type="entry name" value="Rossmann-like_a/b/a_fold"/>
</dbReference>
<dbReference type="GO" id="GO:0006139">
    <property type="term" value="P:nucleobase-containing compound metabolic process"/>
    <property type="evidence" value="ECO:0007669"/>
    <property type="project" value="UniProtKB-ARBA"/>
</dbReference>
<dbReference type="InterPro" id="IPR006050">
    <property type="entry name" value="DNA_photolyase_N"/>
</dbReference>
<dbReference type="SUPFAM" id="SSF48173">
    <property type="entry name" value="Cryptochrome/photolyase FAD-binding domain"/>
    <property type="match status" value="1"/>
</dbReference>
<organism evidence="10 11">
    <name type="scientific">Penicillium malachiteum</name>
    <dbReference type="NCBI Taxonomy" id="1324776"/>
    <lineage>
        <taxon>Eukaryota</taxon>
        <taxon>Fungi</taxon>
        <taxon>Dikarya</taxon>
        <taxon>Ascomycota</taxon>
        <taxon>Pezizomycotina</taxon>
        <taxon>Eurotiomycetes</taxon>
        <taxon>Eurotiomycetidae</taxon>
        <taxon>Eurotiales</taxon>
        <taxon>Aspergillaceae</taxon>
        <taxon>Penicillium</taxon>
    </lineage>
</organism>
<dbReference type="Gene3D" id="1.25.40.80">
    <property type="match status" value="1"/>
</dbReference>
<dbReference type="GO" id="GO:0003677">
    <property type="term" value="F:DNA binding"/>
    <property type="evidence" value="ECO:0007669"/>
    <property type="project" value="TreeGrafter"/>
</dbReference>
<feature type="site" description="Electron transfer via tryptophanyl radical" evidence="7">
    <location>
        <position position="424"/>
    </location>
</feature>